<dbReference type="PANTHER" id="PTHR22625:SF70">
    <property type="entry name" value="PLEXIN A, ISOFORM A"/>
    <property type="match status" value="1"/>
</dbReference>
<dbReference type="OrthoDB" id="6147782at2759"/>
<dbReference type="SUPFAM" id="SSF101912">
    <property type="entry name" value="Sema domain"/>
    <property type="match status" value="1"/>
</dbReference>
<proteinExistence type="predicted"/>
<reference evidence="4" key="1">
    <citation type="submission" date="2021-03" db="EMBL/GenBank/DDBJ databases">
        <authorList>
            <person name="Bekaert M."/>
        </authorList>
    </citation>
    <scope>NUCLEOTIDE SEQUENCE</scope>
</reference>
<keyword evidence="5" id="KW-1185">Reference proteome</keyword>
<name>A0A8S3PPB3_MYTED</name>
<dbReference type="Pfam" id="PF01403">
    <property type="entry name" value="Sema"/>
    <property type="match status" value="1"/>
</dbReference>
<sequence length="463" mass="52166">MEILLVTLHLVVFAAAELTFIKDTYQNPNSKEPFRHMIKDKATGLIYVAGVNRIIQLNENFTVLQSISTGPRLDDINCFPHELNLCKTKKMTDSYSKALMIDDRGKRLIACSSLFQGSCKKYHLSDITKFDNDSSKNKYVVANNATASTVAFIAPGPAEDGKLAQPNVMYVGTTYTTSGYKFIRDDIPAFCTRNINTLDIAYKGDFVKSSKFVEGTHRHTFLVNYIYGFSSDSFSYMATVQRKSTSSEKYISKLIRVCQNDERLYSYTEVELVCKHNGAKYNLLQAARIAKPGKLQSTHSTEALDDTAVCIYQLETIKSKFIENVKNCFNGTARIGPDHIVDRTQCQKAEGFIEQITLDYCRELDFNYPIDGEHPIIASAALTLKTKVSAITVAVTHDYTIAFIGTQNGHILKVAIESQELAHMYEDLVIENGARIHEDMVFDMAEKYLFTITDKKVKYLRSV</sequence>
<dbReference type="InterPro" id="IPR015943">
    <property type="entry name" value="WD40/YVTN_repeat-like_dom_sf"/>
</dbReference>
<feature type="domain" description="Sema" evidence="3">
    <location>
        <begin position="10"/>
        <end position="462"/>
    </location>
</feature>
<evidence type="ECO:0000313" key="5">
    <source>
        <dbReference type="Proteomes" id="UP000683360"/>
    </source>
</evidence>
<dbReference type="AlphaFoldDB" id="A0A8S3PPB3"/>
<dbReference type="GO" id="GO:0002116">
    <property type="term" value="C:semaphorin receptor complex"/>
    <property type="evidence" value="ECO:0007669"/>
    <property type="project" value="TreeGrafter"/>
</dbReference>
<feature type="signal peptide" evidence="2">
    <location>
        <begin position="1"/>
        <end position="16"/>
    </location>
</feature>
<evidence type="ECO:0000256" key="2">
    <source>
        <dbReference type="SAM" id="SignalP"/>
    </source>
</evidence>
<organism evidence="4 5">
    <name type="scientific">Mytilus edulis</name>
    <name type="common">Blue mussel</name>
    <dbReference type="NCBI Taxonomy" id="6550"/>
    <lineage>
        <taxon>Eukaryota</taxon>
        <taxon>Metazoa</taxon>
        <taxon>Spiralia</taxon>
        <taxon>Lophotrochozoa</taxon>
        <taxon>Mollusca</taxon>
        <taxon>Bivalvia</taxon>
        <taxon>Autobranchia</taxon>
        <taxon>Pteriomorphia</taxon>
        <taxon>Mytilida</taxon>
        <taxon>Mytiloidea</taxon>
        <taxon>Mytilidae</taxon>
        <taxon>Mytilinae</taxon>
        <taxon>Mytilus</taxon>
    </lineage>
</organism>
<comment type="caution">
    <text evidence="1">Lacks conserved residue(s) required for the propagation of feature annotation.</text>
</comment>
<dbReference type="SMART" id="SM00630">
    <property type="entry name" value="Sema"/>
    <property type="match status" value="1"/>
</dbReference>
<gene>
    <name evidence="4" type="ORF">MEDL_1027</name>
</gene>
<protein>
    <submittedName>
        <fullName evidence="4">PLXNA</fullName>
    </submittedName>
</protein>
<keyword evidence="2" id="KW-0732">Signal</keyword>
<dbReference type="PROSITE" id="PS51004">
    <property type="entry name" value="SEMA"/>
    <property type="match status" value="1"/>
</dbReference>
<evidence type="ECO:0000259" key="3">
    <source>
        <dbReference type="PROSITE" id="PS51004"/>
    </source>
</evidence>
<dbReference type="InterPro" id="IPR001627">
    <property type="entry name" value="Semap_dom"/>
</dbReference>
<dbReference type="GO" id="GO:0017154">
    <property type="term" value="F:semaphorin receptor activity"/>
    <property type="evidence" value="ECO:0007669"/>
    <property type="project" value="InterPro"/>
</dbReference>
<evidence type="ECO:0000313" key="4">
    <source>
        <dbReference type="EMBL" id="CAG2185413.1"/>
    </source>
</evidence>
<dbReference type="CDD" id="cd11236">
    <property type="entry name" value="Sema_plexin_like"/>
    <property type="match status" value="1"/>
</dbReference>
<dbReference type="Gene3D" id="2.130.10.10">
    <property type="entry name" value="YVTN repeat-like/Quinoprotein amine dehydrogenase"/>
    <property type="match status" value="1"/>
</dbReference>
<comment type="caution">
    <text evidence="4">The sequence shown here is derived from an EMBL/GenBank/DDBJ whole genome shotgun (WGS) entry which is preliminary data.</text>
</comment>
<dbReference type="InterPro" id="IPR031148">
    <property type="entry name" value="Plexin"/>
</dbReference>
<evidence type="ECO:0000256" key="1">
    <source>
        <dbReference type="PROSITE-ProRule" id="PRU00352"/>
    </source>
</evidence>
<dbReference type="PANTHER" id="PTHR22625">
    <property type="entry name" value="PLEXIN"/>
    <property type="match status" value="1"/>
</dbReference>
<accession>A0A8S3PPB3</accession>
<dbReference type="InterPro" id="IPR036352">
    <property type="entry name" value="Semap_dom_sf"/>
</dbReference>
<dbReference type="GO" id="GO:0005886">
    <property type="term" value="C:plasma membrane"/>
    <property type="evidence" value="ECO:0007669"/>
    <property type="project" value="TreeGrafter"/>
</dbReference>
<dbReference type="Proteomes" id="UP000683360">
    <property type="component" value="Unassembled WGS sequence"/>
</dbReference>
<dbReference type="GO" id="GO:0030334">
    <property type="term" value="P:regulation of cell migration"/>
    <property type="evidence" value="ECO:0007669"/>
    <property type="project" value="TreeGrafter"/>
</dbReference>
<feature type="chain" id="PRO_5035730435" evidence="2">
    <location>
        <begin position="17"/>
        <end position="463"/>
    </location>
</feature>
<dbReference type="EMBL" id="CAJPWZ010000085">
    <property type="protein sequence ID" value="CAG2185413.1"/>
    <property type="molecule type" value="Genomic_DNA"/>
</dbReference>